<dbReference type="GO" id="GO:0022857">
    <property type="term" value="F:transmembrane transporter activity"/>
    <property type="evidence" value="ECO:0007669"/>
    <property type="project" value="InterPro"/>
</dbReference>
<comment type="subunit">
    <text evidence="18">Homodimer. Interacts with lysosomal protein GLMP (via lumenal domain); the interaction starts while both proteins are still in the endoplasmic reticulum and is required for stabilization of MFSD1 in lysosomes but has no direct effect on its targeting to lysosomes or transporter activity.</text>
</comment>
<evidence type="ECO:0000256" key="9">
    <source>
        <dbReference type="ARBA" id="ARBA00044899"/>
    </source>
</evidence>
<comment type="subcellular location">
    <subcellularLocation>
        <location evidence="1">Membrane</location>
        <topology evidence="1">Multi-pass membrane protein</topology>
    </subcellularLocation>
</comment>
<dbReference type="HOGENOM" id="CLU_027449_0_0_1"/>
<name>H8ZBD8_NEMA1</name>
<comment type="catalytic activity">
    <reaction evidence="4">
        <text>L-alpha-aminoacyl-L-arginine(out) = L-alpha-aminoacyl-L-arginine(in)</text>
        <dbReference type="Rhea" id="RHEA:79367"/>
        <dbReference type="ChEBI" id="CHEBI:229968"/>
    </reaction>
</comment>
<reference evidence="20" key="1">
    <citation type="submission" date="2011-03" db="EMBL/GenBank/DDBJ databases">
        <title>The Genome Sequence of Nematocida sp1 strain ERTm2.</title>
        <authorList>
            <consortium name="The Broad Institute Genome Sequencing Platform"/>
            <consortium name="The Broad Institute Genome Sequencing Center for Infectious Disease"/>
            <person name="Cuomo C."/>
            <person name="Troemel E."/>
            <person name="Young S.K."/>
            <person name="Zeng Q."/>
            <person name="Gargeya S."/>
            <person name="Fitzgerald M."/>
            <person name="Haas B."/>
            <person name="Abouelleil A."/>
            <person name="Alvarado L."/>
            <person name="Arachchi H.M."/>
            <person name="Berlin A."/>
            <person name="Brown A."/>
            <person name="Chapman S.B."/>
            <person name="Chen Z."/>
            <person name="Dunbar C."/>
            <person name="Freedman E."/>
            <person name="Gearin G."/>
            <person name="Gellesch M."/>
            <person name="Goldberg J."/>
            <person name="Griggs A."/>
            <person name="Gujja S."/>
            <person name="Heilman E.R."/>
            <person name="Heiman D."/>
            <person name="Howarth C."/>
            <person name="Larson L."/>
            <person name="Lui A."/>
            <person name="MacDonald P.J.P."/>
            <person name="Mehta T."/>
            <person name="Montmayeur A."/>
            <person name="Murphy C."/>
            <person name="Neiman D."/>
            <person name="Pearson M."/>
            <person name="Priest M."/>
            <person name="Roberts A."/>
            <person name="Saif S."/>
            <person name="Shea T."/>
            <person name="Shenoy N."/>
            <person name="Sisk P."/>
            <person name="Stolte C."/>
            <person name="Sykes S."/>
            <person name="White J."/>
            <person name="Yandava C."/>
            <person name="Wortman J."/>
            <person name="Nusbaum C."/>
            <person name="Birren B."/>
        </authorList>
    </citation>
    <scope>NUCLEOTIDE SEQUENCE</scope>
    <source>
        <strain evidence="20">ERTm2</strain>
    </source>
</reference>
<evidence type="ECO:0000256" key="1">
    <source>
        <dbReference type="ARBA" id="ARBA00004141"/>
    </source>
</evidence>
<dbReference type="SUPFAM" id="SSF103473">
    <property type="entry name" value="MFS general substrate transporter"/>
    <property type="match status" value="1"/>
</dbReference>
<proteinExistence type="predicted"/>
<evidence type="ECO:0000256" key="19">
    <source>
        <dbReference type="SAM" id="Phobius"/>
    </source>
</evidence>
<dbReference type="InterPro" id="IPR011701">
    <property type="entry name" value="MFS"/>
</dbReference>
<evidence type="ECO:0000256" key="7">
    <source>
        <dbReference type="ARBA" id="ARBA00044893"/>
    </source>
</evidence>
<feature type="transmembrane region" description="Helical" evidence="19">
    <location>
        <begin position="333"/>
        <end position="354"/>
    </location>
</feature>
<dbReference type="PANTHER" id="PTHR23512">
    <property type="entry name" value="MAJOR FACILITATOR SUPERFAMILY DOMAIN-CONTAINING PROTEIN 1"/>
    <property type="match status" value="1"/>
</dbReference>
<dbReference type="Proteomes" id="UP000005622">
    <property type="component" value="Unassembled WGS sequence"/>
</dbReference>
<comment type="catalytic activity">
    <reaction evidence="7">
        <text>L-alpha-aminoacyl-L-lysine(out) = L-alpha-aminoacyl-L-lysine(in)</text>
        <dbReference type="Rhea" id="RHEA:79383"/>
        <dbReference type="ChEBI" id="CHEBI:229966"/>
    </reaction>
</comment>
<comment type="function">
    <text evidence="17">Lysosomal dipeptide uniporter that selectively exports lysine, arginine or histidine-containing dipeptides with a net positive charge from the lysosome lumen into the cytosol. Could play a role in a specific type of protein O-glycosylation indirectly regulating macrophages migration and tissue invasion. Also essential for liver homeostasis.</text>
</comment>
<evidence type="ECO:0000256" key="11">
    <source>
        <dbReference type="ARBA" id="ARBA00044903"/>
    </source>
</evidence>
<evidence type="ECO:0000256" key="3">
    <source>
        <dbReference type="ARBA" id="ARBA00044878"/>
    </source>
</evidence>
<evidence type="ECO:0000256" key="4">
    <source>
        <dbReference type="ARBA" id="ARBA00044881"/>
    </source>
</evidence>
<evidence type="ECO:0000256" key="8">
    <source>
        <dbReference type="ARBA" id="ARBA00044898"/>
    </source>
</evidence>
<feature type="transmembrane region" description="Helical" evidence="19">
    <location>
        <begin position="12"/>
        <end position="29"/>
    </location>
</feature>
<organism evidence="20">
    <name type="scientific">Nematocida ausubeli (strain ATCC PRA-371 / ERTm2)</name>
    <name type="common">Nematode killer fungus</name>
    <dbReference type="NCBI Taxonomy" id="1913371"/>
    <lineage>
        <taxon>Eukaryota</taxon>
        <taxon>Fungi</taxon>
        <taxon>Fungi incertae sedis</taxon>
        <taxon>Microsporidia</taxon>
        <taxon>Nematocida</taxon>
    </lineage>
</organism>
<evidence type="ECO:0000256" key="18">
    <source>
        <dbReference type="ARBA" id="ARBA00046376"/>
    </source>
</evidence>
<keyword evidence="19" id="KW-0472">Membrane</keyword>
<evidence type="ECO:0000256" key="16">
    <source>
        <dbReference type="ARBA" id="ARBA00045018"/>
    </source>
</evidence>
<comment type="catalytic activity">
    <reaction evidence="3">
        <text>L-histidyl-glycine(out) = L-histidyl-glycine(in)</text>
        <dbReference type="Rhea" id="RHEA:79395"/>
        <dbReference type="ChEBI" id="CHEBI:229957"/>
    </reaction>
</comment>
<dbReference type="AlphaFoldDB" id="H8ZBD8"/>
<dbReference type="Pfam" id="PF07690">
    <property type="entry name" value="MFS_1"/>
    <property type="match status" value="1"/>
</dbReference>
<feature type="transmembrane region" description="Helical" evidence="19">
    <location>
        <begin position="140"/>
        <end position="160"/>
    </location>
</feature>
<dbReference type="InterPro" id="IPR036259">
    <property type="entry name" value="MFS_trans_sf"/>
</dbReference>
<feature type="transmembrane region" description="Helical" evidence="19">
    <location>
        <begin position="49"/>
        <end position="69"/>
    </location>
</feature>
<comment type="catalytic activity">
    <reaction evidence="5">
        <text>L-alpha-aminoacyl-L-histidine(out) = L-alpha-aminoacyl-L-histidine(in)</text>
        <dbReference type="Rhea" id="RHEA:79375"/>
        <dbReference type="ChEBI" id="CHEBI:229967"/>
    </reaction>
</comment>
<comment type="catalytic activity">
    <reaction evidence="13">
        <text>L-alanyl-L-lysine(out) = L-alanyl-L-lysine(in)</text>
        <dbReference type="Rhea" id="RHEA:79415"/>
        <dbReference type="ChEBI" id="CHEBI:192470"/>
    </reaction>
</comment>
<evidence type="ECO:0000256" key="13">
    <source>
        <dbReference type="ARBA" id="ARBA00044919"/>
    </source>
</evidence>
<comment type="catalytic activity">
    <reaction evidence="10">
        <text>L-lysyl-L-lysine(out) = L-lysyl-L-lysine(in)</text>
        <dbReference type="Rhea" id="RHEA:79403"/>
        <dbReference type="ChEBI" id="CHEBI:229956"/>
    </reaction>
</comment>
<feature type="transmembrane region" description="Helical" evidence="19">
    <location>
        <begin position="166"/>
        <end position="189"/>
    </location>
</feature>
<feature type="transmembrane region" description="Helical" evidence="19">
    <location>
        <begin position="109"/>
        <end position="128"/>
    </location>
</feature>
<evidence type="ECO:0000256" key="15">
    <source>
        <dbReference type="ARBA" id="ARBA00044985"/>
    </source>
</evidence>
<feature type="transmembrane region" description="Helical" evidence="19">
    <location>
        <begin position="81"/>
        <end position="103"/>
    </location>
</feature>
<evidence type="ECO:0000256" key="14">
    <source>
        <dbReference type="ARBA" id="ARBA00044924"/>
    </source>
</evidence>
<feature type="transmembrane region" description="Helical" evidence="19">
    <location>
        <begin position="251"/>
        <end position="270"/>
    </location>
</feature>
<evidence type="ECO:0000313" key="20">
    <source>
        <dbReference type="EMBL" id="EHY66191.1"/>
    </source>
</evidence>
<feature type="transmembrane region" description="Helical" evidence="19">
    <location>
        <begin position="366"/>
        <end position="384"/>
    </location>
</feature>
<feature type="transmembrane region" description="Helical" evidence="19">
    <location>
        <begin position="277"/>
        <end position="298"/>
    </location>
</feature>
<feature type="transmembrane region" description="Helical" evidence="19">
    <location>
        <begin position="210"/>
        <end position="231"/>
    </location>
</feature>
<comment type="catalytic activity">
    <reaction evidence="8">
        <text>L-aspartyl-L-lysine(out) = L-aspartyl-L-lysine(in)</text>
        <dbReference type="Rhea" id="RHEA:79411"/>
        <dbReference type="ChEBI" id="CHEBI:229953"/>
    </reaction>
</comment>
<sequence length="423" mass="46278">MKIPRKVLSKRIQFFVLSSLALFFFFFAYDSPSPMFTGLEATFGPGYARYHSLLYSAYALPNLLLPLLFNLSAESDHNKLFYTYGLIVLGQTITSIGACLQIFECILAGRFIIGLGGESFTIIQNKMLSSLFYSHEHGRIFGLSLAIGRLGSILAYLLLGTLIEKGLIYCSLLTTCLIWLGGALIMCICRKGYISTSQEPEIIEEQNTHHLLPFFIGMGVLLACSISIFSSNNSAILQRRLNLTSKQASRALALQEVVALGCTVVISIITDKYGHRLSCICLGSIFLIFGHSMIFYSISISYLPSFLLGLASGMQTCNWPCYPLLLSPDKLGIGLSLLSCSINLAYSVCPPIISRITDSAFKASEYYSILFATTSAAISGYIILANTWRGYGLNGTSHYKVVKTELDVITSSAGTPVLIRVGV</sequence>
<evidence type="ECO:0000256" key="6">
    <source>
        <dbReference type="ARBA" id="ARBA00044891"/>
    </source>
</evidence>
<evidence type="ECO:0000256" key="10">
    <source>
        <dbReference type="ARBA" id="ARBA00044900"/>
    </source>
</evidence>
<evidence type="ECO:0000256" key="12">
    <source>
        <dbReference type="ARBA" id="ARBA00044912"/>
    </source>
</evidence>
<evidence type="ECO:0000256" key="2">
    <source>
        <dbReference type="ARBA" id="ARBA00044876"/>
    </source>
</evidence>
<evidence type="ECO:0000256" key="5">
    <source>
        <dbReference type="ARBA" id="ARBA00044884"/>
    </source>
</evidence>
<comment type="catalytic activity">
    <reaction evidence="12">
        <text>L-histidyl-L-alpha-amino acid(out) = L-histidyl-L-alpha-amino acid(in)</text>
        <dbReference type="Rhea" id="RHEA:79379"/>
        <dbReference type="ChEBI" id="CHEBI:229964"/>
    </reaction>
</comment>
<dbReference type="PANTHER" id="PTHR23512:SF12">
    <property type="entry name" value="TRANSPORTER, PUTATIVE (AFU_ORTHOLOGUE AFUA_4G00260)-RELATED"/>
    <property type="match status" value="1"/>
</dbReference>
<dbReference type="Gene3D" id="1.20.1250.20">
    <property type="entry name" value="MFS general substrate transporter like domains"/>
    <property type="match status" value="2"/>
</dbReference>
<accession>H8ZBD8</accession>
<comment type="catalytic activity">
    <reaction evidence="14">
        <text>L-lysyl-glycine(out) = L-lysyl-glycine(in)</text>
        <dbReference type="Rhea" id="RHEA:79407"/>
        <dbReference type="ChEBI" id="CHEBI:191202"/>
    </reaction>
</comment>
<dbReference type="GO" id="GO:0016020">
    <property type="term" value="C:membrane"/>
    <property type="evidence" value="ECO:0007669"/>
    <property type="project" value="UniProtKB-SubCell"/>
</dbReference>
<comment type="catalytic activity">
    <reaction evidence="6">
        <text>L-lysyl-L-alpha-amino acid(out) = L-lysyl-L-alpha-amino acid(in)</text>
        <dbReference type="Rhea" id="RHEA:79387"/>
        <dbReference type="ChEBI" id="CHEBI:229965"/>
    </reaction>
</comment>
<gene>
    <name evidence="20" type="ORF">NERG_00887</name>
</gene>
<comment type="catalytic activity">
    <reaction evidence="11">
        <text>L-arginyl-glycine(out) = L-arginyl-glycine(in)</text>
        <dbReference type="Rhea" id="RHEA:79391"/>
        <dbReference type="ChEBI" id="CHEBI:229955"/>
    </reaction>
</comment>
<dbReference type="STRING" id="944018.H8ZBD8"/>
<dbReference type="InterPro" id="IPR052187">
    <property type="entry name" value="MFSD1"/>
</dbReference>
<protein>
    <recommendedName>
        <fullName evidence="15">Lysosomal dipeptide transporter MFSD1</fullName>
    </recommendedName>
    <alternativeName>
        <fullName evidence="16">Major facilitator superfamily domain-containing protein 1</fullName>
    </alternativeName>
</protein>
<evidence type="ECO:0000256" key="17">
    <source>
        <dbReference type="ARBA" id="ARBA00045709"/>
    </source>
</evidence>
<dbReference type="EMBL" id="JH604634">
    <property type="protein sequence ID" value="EHY66191.1"/>
    <property type="molecule type" value="Genomic_DNA"/>
</dbReference>
<keyword evidence="19" id="KW-0812">Transmembrane</keyword>
<comment type="catalytic activity">
    <reaction evidence="9">
        <text>L-arginyl-L-alpha-amino acid(out) = L-arginyl-L-alpha-amino acid(in)</text>
        <dbReference type="Rhea" id="RHEA:79371"/>
        <dbReference type="ChEBI" id="CHEBI:84315"/>
    </reaction>
</comment>
<comment type="catalytic activity">
    <reaction evidence="2">
        <text>L-lysyl-L-alanine(out) = L-lysyl-L-alanine(in)</text>
        <dbReference type="Rhea" id="RHEA:79399"/>
        <dbReference type="ChEBI" id="CHEBI:229954"/>
    </reaction>
</comment>
<keyword evidence="19" id="KW-1133">Transmembrane helix</keyword>